<dbReference type="InterPro" id="IPR030931">
    <property type="entry name" value="Group_II_RT_mat"/>
</dbReference>
<dbReference type="PROSITE" id="PS50878">
    <property type="entry name" value="RT_POL"/>
    <property type="match status" value="1"/>
</dbReference>
<name>F0SV23_SYNGF</name>
<dbReference type="NCBIfam" id="TIGR04416">
    <property type="entry name" value="group_II_RT_mat"/>
    <property type="match status" value="1"/>
</dbReference>
<dbReference type="InterPro" id="IPR024937">
    <property type="entry name" value="Domain_X"/>
</dbReference>
<dbReference type="EMBL" id="CP002547">
    <property type="protein sequence ID" value="ADY54444.1"/>
    <property type="molecule type" value="Genomic_DNA"/>
</dbReference>
<evidence type="ECO:0000313" key="3">
    <source>
        <dbReference type="Proteomes" id="UP000007488"/>
    </source>
</evidence>
<evidence type="ECO:0000259" key="1">
    <source>
        <dbReference type="PROSITE" id="PS50878"/>
    </source>
</evidence>
<keyword evidence="2" id="KW-0695">RNA-directed DNA polymerase</keyword>
<dbReference type="RefSeq" id="WP_013623315.1">
    <property type="nucleotide sequence ID" value="NC_015172.1"/>
</dbReference>
<dbReference type="InterPro" id="IPR000477">
    <property type="entry name" value="RT_dom"/>
</dbReference>
<dbReference type="PANTHER" id="PTHR33642:SF4">
    <property type="entry name" value="COX1_OXI3 INTRON 1 PROTEIN-RELATED"/>
    <property type="match status" value="1"/>
</dbReference>
<dbReference type="GO" id="GO:0006315">
    <property type="term" value="P:homing of group II introns"/>
    <property type="evidence" value="ECO:0007669"/>
    <property type="project" value="TreeGrafter"/>
</dbReference>
<dbReference type="AlphaFoldDB" id="F0SV23"/>
<keyword evidence="2" id="KW-0808">Transferase</keyword>
<dbReference type="Proteomes" id="UP000007488">
    <property type="component" value="Chromosome"/>
</dbReference>
<gene>
    <name evidence="2" type="ordered locus">Sgly_0070</name>
</gene>
<dbReference type="GO" id="GO:0006397">
    <property type="term" value="P:mRNA processing"/>
    <property type="evidence" value="ECO:0007669"/>
    <property type="project" value="InterPro"/>
</dbReference>
<dbReference type="Pfam" id="PF21368">
    <property type="entry name" value="AI2M-like_HNH"/>
    <property type="match status" value="1"/>
</dbReference>
<reference evidence="2 3" key="1">
    <citation type="journal article" date="2011" name="Stand. Genomic Sci.">
        <title>Complete genome sequence of Syntrophobotulus glycolicus type strain (FlGlyR).</title>
        <authorList>
            <person name="Han C."/>
            <person name="Mwirichia R."/>
            <person name="Chertkov O."/>
            <person name="Held B."/>
            <person name="Lapidus A."/>
            <person name="Nolan M."/>
            <person name="Lucas S."/>
            <person name="Hammon N."/>
            <person name="Deshpande S."/>
            <person name="Cheng J.F."/>
            <person name="Tapia R."/>
            <person name="Goodwin L."/>
            <person name="Pitluck S."/>
            <person name="Huntemann M."/>
            <person name="Liolios K."/>
            <person name="Ivanova N."/>
            <person name="Pagani I."/>
            <person name="Mavromatis K."/>
            <person name="Ovchinikova G."/>
            <person name="Pati A."/>
            <person name="Chen A."/>
            <person name="Palaniappan K."/>
            <person name="Land M."/>
            <person name="Hauser L."/>
            <person name="Brambilla E.M."/>
            <person name="Rohde M."/>
            <person name="Spring S."/>
            <person name="Sikorski J."/>
            <person name="Goker M."/>
            <person name="Woyke T."/>
            <person name="Bristow J."/>
            <person name="Eisen J.A."/>
            <person name="Markowitz V."/>
            <person name="Hugenholtz P."/>
            <person name="Kyrpides N.C."/>
            <person name="Klenk H.P."/>
            <person name="Detter J.C."/>
        </authorList>
    </citation>
    <scope>NUCLEOTIDE SEQUENCE [LARGE SCALE GENOMIC DNA]</scope>
    <source>
        <strain evidence="3">DSM 8271 / FlGlyR</strain>
    </source>
</reference>
<feature type="domain" description="Reverse transcriptase" evidence="1">
    <location>
        <begin position="70"/>
        <end position="354"/>
    </location>
</feature>
<organism evidence="2 3">
    <name type="scientific">Syntrophobotulus glycolicus (strain DSM 8271 / FlGlyR)</name>
    <dbReference type="NCBI Taxonomy" id="645991"/>
    <lineage>
        <taxon>Bacteria</taxon>
        <taxon>Bacillati</taxon>
        <taxon>Bacillota</taxon>
        <taxon>Clostridia</taxon>
        <taxon>Eubacteriales</taxon>
        <taxon>Desulfitobacteriaceae</taxon>
        <taxon>Syntrophobotulus</taxon>
    </lineage>
</organism>
<sequence>MQNANTILSMLNQKSQNDEHYVFQRIYRNLYNREFYVNAYARIQSKEGNMTEGVDNRTIDGFKYEMIDTLIEKLKTEQYYPKPVRRTYIPKKNGKTRPLGIPCFEDKLLQEVIRQLLESIYEPIFSDNSHGFRPDRSCHTALCQIKNTMRGANWVIEGDITGCFDNIDHTILLNILSQKIEDGRFIELIRRFLKAGYLEFKQMHRSLSGCPQGGIISPILSNIYLNEFDRYMDEIINKNTKGKKRRSNPEYQRLRGKRYTAIKKGNLEEIKRLTKEIQSIPSLDPMDSNFTRVKYVRYADDFVIEVIGSKEMAESIKEDVATFLKEKLNLELNQEKTLITNLGNEKANFLGYEFTKAHCNTKMGKDKQGNRKRSVNGQIQLLVPHKVISQKIREFTQYGESCVFKPRLKLPVLDIINEYNAEIRGLYNYYCLATNVSQRLYKFKYYHYFSMLHTIARKENISVKKVIKKYGIDVPVKDGTGTRRIVGVKYHTKKGEKTMTYFNDRIVKKDFPEAKVYDSFGYDISFNSQLITRLNANKCELCGSTENIEVHHVRKLKDIKDKYKKRGRHIPNWVLIMSKMNRKTLIVCKDCHWDIHGGK</sequence>
<dbReference type="eggNOG" id="COG3344">
    <property type="taxonomic scope" value="Bacteria"/>
</dbReference>
<evidence type="ECO:0000313" key="2">
    <source>
        <dbReference type="EMBL" id="ADY54444.1"/>
    </source>
</evidence>
<proteinExistence type="predicted"/>
<dbReference type="PANTHER" id="PTHR33642">
    <property type="entry name" value="COX1/OXI3 INTRON 1 PROTEIN-RELATED"/>
    <property type="match status" value="1"/>
</dbReference>
<dbReference type="Pfam" id="PF00078">
    <property type="entry name" value="RVT_1"/>
    <property type="match status" value="2"/>
</dbReference>
<accession>F0SV23</accession>
<keyword evidence="3" id="KW-1185">Reference proteome</keyword>
<dbReference type="OrthoDB" id="9793236at2"/>
<dbReference type="Pfam" id="PF01348">
    <property type="entry name" value="Intron_maturas2"/>
    <property type="match status" value="1"/>
</dbReference>
<dbReference type="GO" id="GO:0003964">
    <property type="term" value="F:RNA-directed DNA polymerase activity"/>
    <property type="evidence" value="ECO:0007669"/>
    <property type="project" value="UniProtKB-KW"/>
</dbReference>
<protein>
    <submittedName>
        <fullName evidence="2">RNA-directed DNA polymerase (Reverse transcriptase)</fullName>
    </submittedName>
</protein>
<dbReference type="InterPro" id="IPR043502">
    <property type="entry name" value="DNA/RNA_pol_sf"/>
</dbReference>
<dbReference type="SUPFAM" id="SSF56672">
    <property type="entry name" value="DNA/RNA polymerases"/>
    <property type="match status" value="1"/>
</dbReference>
<reference evidence="3" key="2">
    <citation type="submission" date="2011-02" db="EMBL/GenBank/DDBJ databases">
        <title>The complete genome of Syntrophobotulus glycolicus DSM 8271.</title>
        <authorList>
            <person name="Lucas S."/>
            <person name="Copeland A."/>
            <person name="Lapidus A."/>
            <person name="Bruce D."/>
            <person name="Goodwin L."/>
            <person name="Pitluck S."/>
            <person name="Kyrpides N."/>
            <person name="Mavromatis K."/>
            <person name="Pagani I."/>
            <person name="Ivanova N."/>
            <person name="Mikhailova N."/>
            <person name="Chertkov O."/>
            <person name="Held B."/>
            <person name="Detter J.C."/>
            <person name="Tapia R."/>
            <person name="Han C."/>
            <person name="Land M."/>
            <person name="Hauser L."/>
            <person name="Markowitz V."/>
            <person name="Cheng J.-F."/>
            <person name="Hugenholtz P."/>
            <person name="Woyke T."/>
            <person name="Wu D."/>
            <person name="Spring S."/>
            <person name="Schroeder M."/>
            <person name="Brambilla E."/>
            <person name="Klenk H.-P."/>
            <person name="Eisen J.A."/>
        </authorList>
    </citation>
    <scope>NUCLEOTIDE SEQUENCE [LARGE SCALE GENOMIC DNA]</scope>
    <source>
        <strain evidence="3">DSM 8271 / FlGlyR</strain>
    </source>
</reference>
<dbReference type="STRING" id="645991.Sgly_0070"/>
<keyword evidence="2" id="KW-0548">Nucleotidyltransferase</keyword>
<dbReference type="KEGG" id="sgy:Sgly_0070"/>
<dbReference type="HOGENOM" id="CLU_013584_3_1_9"/>
<dbReference type="InterPro" id="IPR049030">
    <property type="entry name" value="AI2M-like_HNH"/>
</dbReference>
<dbReference type="CDD" id="cd01651">
    <property type="entry name" value="RT_G2_intron"/>
    <property type="match status" value="1"/>
</dbReference>